<dbReference type="InterPro" id="IPR052086">
    <property type="entry name" value="Mannan_Polymerase_Subunit"/>
</dbReference>
<gene>
    <name evidence="1" type="ORF">SAMN04488125_14211</name>
</gene>
<dbReference type="InterPro" id="IPR029044">
    <property type="entry name" value="Nucleotide-diphossugar_trans"/>
</dbReference>
<dbReference type="EMBL" id="FOSV01000042">
    <property type="protein sequence ID" value="SFM05300.1"/>
    <property type="molecule type" value="Genomic_DNA"/>
</dbReference>
<organism evidence="1 2">
    <name type="scientific">Methylorubrum salsuginis</name>
    <dbReference type="NCBI Taxonomy" id="414703"/>
    <lineage>
        <taxon>Bacteria</taxon>
        <taxon>Pseudomonadati</taxon>
        <taxon>Pseudomonadota</taxon>
        <taxon>Alphaproteobacteria</taxon>
        <taxon>Hyphomicrobiales</taxon>
        <taxon>Methylobacteriaceae</taxon>
        <taxon>Methylorubrum</taxon>
    </lineage>
</organism>
<protein>
    <submittedName>
        <fullName evidence="1">Anp1 protein</fullName>
    </submittedName>
</protein>
<dbReference type="Proteomes" id="UP000198804">
    <property type="component" value="Unassembled WGS sequence"/>
</dbReference>
<dbReference type="PANTHER" id="PTHR43083:SF6">
    <property type="entry name" value="MANNAN POLYMERASE COMPLEXES SUBUNIT MNN9"/>
    <property type="match status" value="1"/>
</dbReference>
<sequence length="256" mass="28990">MDDSLLEAPVVILTPIKNCVSHLPAYVERIEALQYPAEVLSIGLLESDSTDATWPLAQDLVERLERRCRRVSLVKRDFGFNMPAQVPRWSPAYQRARRTTLARARNHLLFSALRDETWVLWLDVDVIRYPPDLIQKLMATGREIVQPHCVTRPGGPTFDRNGWTHHGTRHLDSYRGQSLVPLDTVGGTVLLVKADHHRDGLNFPAFRYGVANDSVRPAHPDWERGEIETEGLGIMASDMGLQCWGMPDFEVLHAPD</sequence>
<keyword evidence="2" id="KW-1185">Reference proteome</keyword>
<accession>A0A1I4MQD1</accession>
<proteinExistence type="predicted"/>
<dbReference type="SUPFAM" id="SSF53448">
    <property type="entry name" value="Nucleotide-diphospho-sugar transferases"/>
    <property type="match status" value="1"/>
</dbReference>
<evidence type="ECO:0000313" key="1">
    <source>
        <dbReference type="EMBL" id="SFM05300.1"/>
    </source>
</evidence>
<dbReference type="Pfam" id="PF03452">
    <property type="entry name" value="Anp1"/>
    <property type="match status" value="2"/>
</dbReference>
<dbReference type="AlphaFoldDB" id="A0A1I4MQD1"/>
<reference evidence="2" key="1">
    <citation type="submission" date="2016-10" db="EMBL/GenBank/DDBJ databases">
        <authorList>
            <person name="Varghese N."/>
            <person name="Submissions S."/>
        </authorList>
    </citation>
    <scope>NUCLEOTIDE SEQUENCE [LARGE SCALE GENOMIC DNA]</scope>
    <source>
        <strain evidence="2">CGMCC 1.6474</strain>
    </source>
</reference>
<dbReference type="Gene3D" id="3.90.550.10">
    <property type="entry name" value="Spore Coat Polysaccharide Biosynthesis Protein SpsA, Chain A"/>
    <property type="match status" value="1"/>
</dbReference>
<dbReference type="STRING" id="414703.SAMN04488125_14211"/>
<dbReference type="PANTHER" id="PTHR43083">
    <property type="entry name" value="MANNAN POLYMERASE II"/>
    <property type="match status" value="1"/>
</dbReference>
<evidence type="ECO:0000313" key="2">
    <source>
        <dbReference type="Proteomes" id="UP000198804"/>
    </source>
</evidence>
<name>A0A1I4MQD1_9HYPH</name>
<dbReference type="CDD" id="cd00761">
    <property type="entry name" value="Glyco_tranf_GTA_type"/>
    <property type="match status" value="1"/>
</dbReference>